<feature type="transmembrane region" description="Helical" evidence="2">
    <location>
        <begin position="78"/>
        <end position="102"/>
    </location>
</feature>
<reference evidence="3 4" key="1">
    <citation type="submission" date="2016-07" db="EMBL/GenBank/DDBJ databases">
        <title>Pervasive Adenine N6-methylation of Active Genes in Fungi.</title>
        <authorList>
            <consortium name="DOE Joint Genome Institute"/>
            <person name="Mondo S.J."/>
            <person name="Dannebaum R.O."/>
            <person name="Kuo R.C."/>
            <person name="Labutti K."/>
            <person name="Haridas S."/>
            <person name="Kuo A."/>
            <person name="Salamov A."/>
            <person name="Ahrendt S.R."/>
            <person name="Lipzen A."/>
            <person name="Sullivan W."/>
            <person name="Andreopoulos W.B."/>
            <person name="Clum A."/>
            <person name="Lindquist E."/>
            <person name="Daum C."/>
            <person name="Ramamoorthy G.K."/>
            <person name="Gryganskyi A."/>
            <person name="Culley D."/>
            <person name="Magnuson J.K."/>
            <person name="James T.Y."/>
            <person name="O'Malley M.A."/>
            <person name="Stajich J.E."/>
            <person name="Spatafora J.W."/>
            <person name="Visel A."/>
            <person name="Grigoriev I.V."/>
        </authorList>
    </citation>
    <scope>NUCLEOTIDE SEQUENCE [LARGE SCALE GENOMIC DNA]</scope>
    <source>
        <strain evidence="3 4">NRRL 3116</strain>
    </source>
</reference>
<feature type="region of interest" description="Disordered" evidence="1">
    <location>
        <begin position="180"/>
        <end position="206"/>
    </location>
</feature>
<keyword evidence="2" id="KW-1133">Transmembrane helix</keyword>
<feature type="transmembrane region" description="Helical" evidence="2">
    <location>
        <begin position="240"/>
        <end position="259"/>
    </location>
</feature>
<feature type="region of interest" description="Disordered" evidence="1">
    <location>
        <begin position="382"/>
        <end position="410"/>
    </location>
</feature>
<dbReference type="AlphaFoldDB" id="A0A1Y2GVQ1"/>
<dbReference type="EMBL" id="MCFF01000007">
    <property type="protein sequence ID" value="ORZ26376.1"/>
    <property type="molecule type" value="Genomic_DNA"/>
</dbReference>
<feature type="transmembrane region" description="Helical" evidence="2">
    <location>
        <begin position="330"/>
        <end position="359"/>
    </location>
</feature>
<dbReference type="GeneID" id="33571667"/>
<feature type="region of interest" description="Disordered" evidence="1">
    <location>
        <begin position="136"/>
        <end position="157"/>
    </location>
</feature>
<comment type="caution">
    <text evidence="3">The sequence shown here is derived from an EMBL/GenBank/DDBJ whole genome shotgun (WGS) entry which is preliminary data.</text>
</comment>
<name>A0A1Y2GVQ1_9FUNG</name>
<feature type="compositionally biased region" description="Basic and acidic residues" evidence="1">
    <location>
        <begin position="180"/>
        <end position="197"/>
    </location>
</feature>
<sequence>MPRRNSITASLDSTQSRPMPAIKLIPDLELSIGHNVSIMFFNCCKFVWTCITFTISVELIKSLTSRRIIHQSGLIDALMLLLGVQSFCILVFIIWGPCYLYLGHLKDVGSTLKMPLLTFRYVQEAKSRHGLTTLIEKNNKDKAEDENKDRARNRNKVETRAGDWDNEAIELFQCKASDRVRNSAKKREEKREGDKGTNHTAQETAASSHNVVVFQDQVMRSIAQQAHLTNLKYPNVVTEVTLAVFVHLVAMAFFSIFPISSIHSFQRGVEVLNEMILANSTSYKNHLPLQTFSDIWDCKNIKSLPTEMTDILANTSVWIKGDNACRLHRLAVGLGIVDLLMITIESIVCLSCLVVLIWYNPRIVAWRAKRIRKQARKTCSDEEVDAAPATTMEDASDNGVGIGASVDRRY</sequence>
<evidence type="ECO:0000313" key="4">
    <source>
        <dbReference type="Proteomes" id="UP000193648"/>
    </source>
</evidence>
<proteinExistence type="predicted"/>
<dbReference type="InParanoid" id="A0A1Y2GVQ1"/>
<gene>
    <name evidence="3" type="ORF">BCR41DRAFT_419898</name>
</gene>
<keyword evidence="2" id="KW-0472">Membrane</keyword>
<keyword evidence="2" id="KW-0812">Transmembrane</keyword>
<dbReference type="RefSeq" id="XP_021884141.1">
    <property type="nucleotide sequence ID" value="XM_022029824.1"/>
</dbReference>
<protein>
    <submittedName>
        <fullName evidence="3">Uncharacterized protein</fullName>
    </submittedName>
</protein>
<evidence type="ECO:0000256" key="1">
    <source>
        <dbReference type="SAM" id="MobiDB-lite"/>
    </source>
</evidence>
<dbReference type="Proteomes" id="UP000193648">
    <property type="component" value="Unassembled WGS sequence"/>
</dbReference>
<organism evidence="3 4">
    <name type="scientific">Lobosporangium transversale</name>
    <dbReference type="NCBI Taxonomy" id="64571"/>
    <lineage>
        <taxon>Eukaryota</taxon>
        <taxon>Fungi</taxon>
        <taxon>Fungi incertae sedis</taxon>
        <taxon>Mucoromycota</taxon>
        <taxon>Mortierellomycotina</taxon>
        <taxon>Mortierellomycetes</taxon>
        <taxon>Mortierellales</taxon>
        <taxon>Mortierellaceae</taxon>
        <taxon>Lobosporangium</taxon>
    </lineage>
</organism>
<accession>A0A1Y2GVQ1</accession>
<evidence type="ECO:0000313" key="3">
    <source>
        <dbReference type="EMBL" id="ORZ26376.1"/>
    </source>
</evidence>
<evidence type="ECO:0000256" key="2">
    <source>
        <dbReference type="SAM" id="Phobius"/>
    </source>
</evidence>
<keyword evidence="4" id="KW-1185">Reference proteome</keyword>
<feature type="compositionally biased region" description="Basic and acidic residues" evidence="1">
    <location>
        <begin position="137"/>
        <end position="157"/>
    </location>
</feature>
<feature type="transmembrane region" description="Helical" evidence="2">
    <location>
        <begin position="36"/>
        <end position="57"/>
    </location>
</feature>